<evidence type="ECO:0000313" key="1">
    <source>
        <dbReference type="EMBL" id="GAA0172731.1"/>
    </source>
</evidence>
<dbReference type="Proteomes" id="UP001454036">
    <property type="component" value="Unassembled WGS sequence"/>
</dbReference>
<dbReference type="EMBL" id="BAABME010008260">
    <property type="protein sequence ID" value="GAA0172731.1"/>
    <property type="molecule type" value="Genomic_DNA"/>
</dbReference>
<name>A0AAV3RBZ1_LITER</name>
<protein>
    <submittedName>
        <fullName evidence="1">Uncharacterized protein</fullName>
    </submittedName>
</protein>
<organism evidence="1 2">
    <name type="scientific">Lithospermum erythrorhizon</name>
    <name type="common">Purple gromwell</name>
    <name type="synonym">Lithospermum officinale var. erythrorhizon</name>
    <dbReference type="NCBI Taxonomy" id="34254"/>
    <lineage>
        <taxon>Eukaryota</taxon>
        <taxon>Viridiplantae</taxon>
        <taxon>Streptophyta</taxon>
        <taxon>Embryophyta</taxon>
        <taxon>Tracheophyta</taxon>
        <taxon>Spermatophyta</taxon>
        <taxon>Magnoliopsida</taxon>
        <taxon>eudicotyledons</taxon>
        <taxon>Gunneridae</taxon>
        <taxon>Pentapetalae</taxon>
        <taxon>asterids</taxon>
        <taxon>lamiids</taxon>
        <taxon>Boraginales</taxon>
        <taxon>Boraginaceae</taxon>
        <taxon>Boraginoideae</taxon>
        <taxon>Lithospermeae</taxon>
        <taxon>Lithospermum</taxon>
    </lineage>
</organism>
<reference evidence="1 2" key="1">
    <citation type="submission" date="2024-01" db="EMBL/GenBank/DDBJ databases">
        <title>The complete chloroplast genome sequence of Lithospermum erythrorhizon: insights into the phylogenetic relationship among Boraginaceae species and the maternal lineages of purple gromwells.</title>
        <authorList>
            <person name="Okada T."/>
            <person name="Watanabe K."/>
        </authorList>
    </citation>
    <scope>NUCLEOTIDE SEQUENCE [LARGE SCALE GENOMIC DNA]</scope>
</reference>
<evidence type="ECO:0000313" key="2">
    <source>
        <dbReference type="Proteomes" id="UP001454036"/>
    </source>
</evidence>
<proteinExistence type="predicted"/>
<comment type="caution">
    <text evidence="1">The sequence shown here is derived from an EMBL/GenBank/DDBJ whole genome shotgun (WGS) entry which is preliminary data.</text>
</comment>
<keyword evidence="2" id="KW-1185">Reference proteome</keyword>
<sequence length="103" mass="11597">MCSTTTQLTPFLGLQFICDWPYNPPDNVWALLRRLQLSGFPMSGCLSCSQNQISDEERFGPDPTVVITGYLSFVSNHFVDRCSPFLFQRSRLSHNAFSVAISS</sequence>
<dbReference type="AlphaFoldDB" id="A0AAV3RBZ1"/>
<accession>A0AAV3RBZ1</accession>
<gene>
    <name evidence="1" type="ORF">LIER_26499</name>
</gene>